<keyword evidence="4" id="KW-0949">S-adenosyl-L-methionine</keyword>
<keyword evidence="3" id="KW-0808">Transferase</keyword>
<evidence type="ECO:0000256" key="4">
    <source>
        <dbReference type="ARBA" id="ARBA00022691"/>
    </source>
</evidence>
<reference evidence="9" key="2">
    <citation type="journal article" date="2024" name="Plant">
        <title>Genomic evolution and insights into agronomic trait innovations of Sesamum species.</title>
        <authorList>
            <person name="Miao H."/>
            <person name="Wang L."/>
            <person name="Qu L."/>
            <person name="Liu H."/>
            <person name="Sun Y."/>
            <person name="Le M."/>
            <person name="Wang Q."/>
            <person name="Wei S."/>
            <person name="Zheng Y."/>
            <person name="Lin W."/>
            <person name="Duan Y."/>
            <person name="Cao H."/>
            <person name="Xiong S."/>
            <person name="Wang X."/>
            <person name="Wei L."/>
            <person name="Li C."/>
            <person name="Ma Q."/>
            <person name="Ju M."/>
            <person name="Zhao R."/>
            <person name="Li G."/>
            <person name="Mu C."/>
            <person name="Tian Q."/>
            <person name="Mei H."/>
            <person name="Zhang T."/>
            <person name="Gao T."/>
            <person name="Zhang H."/>
        </authorList>
    </citation>
    <scope>NUCLEOTIDE SEQUENCE</scope>
    <source>
        <strain evidence="9">G02</strain>
    </source>
</reference>
<comment type="caution">
    <text evidence="9">The sequence shown here is derived from an EMBL/GenBank/DDBJ whole genome shotgun (WGS) entry which is preliminary data.</text>
</comment>
<dbReference type="PROSITE" id="PS50868">
    <property type="entry name" value="POST_SET"/>
    <property type="match status" value="1"/>
</dbReference>
<dbReference type="GO" id="GO:0032259">
    <property type="term" value="P:methylation"/>
    <property type="evidence" value="ECO:0007669"/>
    <property type="project" value="UniProtKB-KW"/>
</dbReference>
<sequence length="1430" mass="157731">MIQDHMVPNINGLDSSGHADLGASFLSLLPGPSTHLPCDLQQSLHLESVPISHQVSQNHGTANGFSAGSRVSVLPGALRQHNMDSHSLISGEIFPFISSNSTANCSKSSALPHAPNLNFQKSQAVASQKTHEQDKIESFSSLIGSHSAGPIYANRLKLQEYGNIAALQDIPVENNFTSCHHGHNPSSSFPRVFCSGISGNLLLSDTGLLGVVCTCHGLYLSISKFSEHSGSTDVNPGNAVRMDNGETVAHWWKTSFSQSGIRVLEGQRGLDWPEGISATSGVTNCPVSSLSNNTVLLNQVGPFRTSVSDEQQQHSINNAKENRSCRSIVDEYAYHGKNRISQECSNSLLKCFFNSSDGRHHAGNELRGSKWTLDYADIGFSPSELEGSSNVGGPYVAVSDYQKNSCDGNLVMTDHNPLLLSCFMNPSEKWQFRNAYVNGSDSHVVGEKLHYQSHASKSENVCFPWSRVGCSIQDFDTKVSNAQNHMSKGKEVECAVNGLLGTAKSSTESSKRLKEDMKTFNLVVDESSSNYSPAFHEKSSPKLHQMSAMIVDESLGRDTLHDCWKISLHSDIRQFNHDHVKPIQNSINSEEASMGCKTSFFVQSATPTSSTKKCNGINPSLQDQNMEMPAVRNMLGLSGGDNGPVSVRKVQYSEILREPCVQSLLTITPSMSKDHVHLLDSSRMAKIPEVGEKLTLPGSICWTGHKVKHMENEISNISSGCSAPDMTQLSIEVNKKDSCTVEGSDIKCANNLDLDEGSGNDRTWSSDHALDNGNCAEFLGSPSTINLIKTGPLKVVQRKPSIGLIEEIRLQNSLRSENAPNQIKRSSTIQAESGPLQKFDVKSKKRRKTVKWMKLDAPICVSGQSSFNYESPKCTKEVGQSAHSFWNMPMLVGCDQVSSGNYLDSVEQSFKQRKSTFLADKGISIKSDLHKVYHQAEQQSIEAHKSFRVCDPLETTDMFRKKRLRSDDSKKIREICCNSAELTAKLTSSACPSNSLVETNFCRWTARPTVFGKYGIISNGNPSKPTKIIPLRELFKIAASHADKSNKSATSIYHHDKLKSAPVKVRRTSVRHAKEMSLSEKVLKGQLRKVGANVVLELEPCHLNAEIETASCFATNGNNDLSNTSNKSNTYGITDGISGYDLKRNFKESRKRSLSELLVKGNGFKEVNSSVAKNSTSVCQTTGRCLGELMEDDAGDTVQTNEMHNCTRYSEKHQPRSSDMFSCVCGNSDRDEFDQLLECNRCMLHASSSMFIPDSDGESLPLREKVACARTEGYKGRKREGFLHNHPQDANGNAGCLVPQEQLDAWLHIHQQRPQRKGVHPKLTSSSVGSDCRKAYARYKQAKGWKKLVVYKSGIHALGLYTSEFISRGAMPNCVAKVISVRNEKKVVFFAERDIYPGEEITYDYHFNHEDEGERIPCYCNSKNCRRYLN</sequence>
<dbReference type="SMART" id="SM00317">
    <property type="entry name" value="SET"/>
    <property type="match status" value="1"/>
</dbReference>
<dbReference type="InterPro" id="IPR001214">
    <property type="entry name" value="SET_dom"/>
</dbReference>
<keyword evidence="2" id="KW-0489">Methyltransferase</keyword>
<dbReference type="GO" id="GO:0045893">
    <property type="term" value="P:positive regulation of DNA-templated transcription"/>
    <property type="evidence" value="ECO:0007669"/>
    <property type="project" value="TreeGrafter"/>
</dbReference>
<evidence type="ECO:0000256" key="1">
    <source>
        <dbReference type="ARBA" id="ARBA00004123"/>
    </source>
</evidence>
<dbReference type="InterPro" id="IPR032308">
    <property type="entry name" value="TDBD"/>
</dbReference>
<dbReference type="SMART" id="SM00508">
    <property type="entry name" value="PostSET"/>
    <property type="match status" value="1"/>
</dbReference>
<keyword evidence="6" id="KW-0804">Transcription</keyword>
<dbReference type="Gene3D" id="2.170.270.10">
    <property type="entry name" value="SET domain"/>
    <property type="match status" value="1"/>
</dbReference>
<dbReference type="GO" id="GO:0042800">
    <property type="term" value="F:histone H3K4 methyltransferase activity"/>
    <property type="evidence" value="ECO:0007669"/>
    <property type="project" value="TreeGrafter"/>
</dbReference>
<dbReference type="GO" id="GO:0035097">
    <property type="term" value="C:histone methyltransferase complex"/>
    <property type="evidence" value="ECO:0007669"/>
    <property type="project" value="TreeGrafter"/>
</dbReference>
<evidence type="ECO:0000256" key="6">
    <source>
        <dbReference type="ARBA" id="ARBA00023163"/>
    </source>
</evidence>
<evidence type="ECO:0000256" key="5">
    <source>
        <dbReference type="ARBA" id="ARBA00023015"/>
    </source>
</evidence>
<dbReference type="SUPFAM" id="SSF82199">
    <property type="entry name" value="SET domain"/>
    <property type="match status" value="1"/>
</dbReference>
<keyword evidence="7" id="KW-0539">Nucleus</keyword>
<keyword evidence="5" id="KW-0805">Transcription regulation</keyword>
<organism evidence="9">
    <name type="scientific">Sesamum radiatum</name>
    <name type="common">Black benniseed</name>
    <dbReference type="NCBI Taxonomy" id="300843"/>
    <lineage>
        <taxon>Eukaryota</taxon>
        <taxon>Viridiplantae</taxon>
        <taxon>Streptophyta</taxon>
        <taxon>Embryophyta</taxon>
        <taxon>Tracheophyta</taxon>
        <taxon>Spermatophyta</taxon>
        <taxon>Magnoliopsida</taxon>
        <taxon>eudicotyledons</taxon>
        <taxon>Gunneridae</taxon>
        <taxon>Pentapetalae</taxon>
        <taxon>asterids</taxon>
        <taxon>lamiids</taxon>
        <taxon>Lamiales</taxon>
        <taxon>Pedaliaceae</taxon>
        <taxon>Sesamum</taxon>
    </lineage>
</organism>
<protein>
    <submittedName>
        <fullName evidence="9">Histone-lysine N-methyltransferase trr</fullName>
    </submittedName>
</protein>
<comment type="subcellular location">
    <subcellularLocation>
        <location evidence="1">Nucleus</location>
    </subcellularLocation>
</comment>
<accession>A0AAW2MIA3</accession>
<dbReference type="PANTHER" id="PTHR45838">
    <property type="entry name" value="HISTONE-LYSINE-N-METHYLTRANSFERASE 2 KMT2 FAMILY MEMBER"/>
    <property type="match status" value="1"/>
</dbReference>
<name>A0AAW2MIA3_SESRA</name>
<dbReference type="EMBL" id="JACGWJ010000022">
    <property type="protein sequence ID" value="KAL0330573.1"/>
    <property type="molecule type" value="Genomic_DNA"/>
</dbReference>
<dbReference type="Pfam" id="PF16135">
    <property type="entry name" value="TDBD"/>
    <property type="match status" value="1"/>
</dbReference>
<evidence type="ECO:0000313" key="9">
    <source>
        <dbReference type="EMBL" id="KAL0330573.1"/>
    </source>
</evidence>
<evidence type="ECO:0000256" key="7">
    <source>
        <dbReference type="ARBA" id="ARBA00023242"/>
    </source>
</evidence>
<proteinExistence type="predicted"/>
<gene>
    <name evidence="9" type="ORF">Sradi_5044000</name>
</gene>
<evidence type="ECO:0000259" key="8">
    <source>
        <dbReference type="PROSITE" id="PS50868"/>
    </source>
</evidence>
<dbReference type="InterPro" id="IPR003616">
    <property type="entry name" value="Post-SET_dom"/>
</dbReference>
<evidence type="ECO:0000256" key="3">
    <source>
        <dbReference type="ARBA" id="ARBA00022679"/>
    </source>
</evidence>
<dbReference type="InterPro" id="IPR046341">
    <property type="entry name" value="SET_dom_sf"/>
</dbReference>
<evidence type="ECO:0000256" key="2">
    <source>
        <dbReference type="ARBA" id="ARBA00022603"/>
    </source>
</evidence>
<feature type="domain" description="Post-SET" evidence="8">
    <location>
        <begin position="1414"/>
        <end position="1430"/>
    </location>
</feature>
<dbReference type="Pfam" id="PF00856">
    <property type="entry name" value="SET"/>
    <property type="match status" value="1"/>
</dbReference>
<reference evidence="9" key="1">
    <citation type="submission" date="2020-06" db="EMBL/GenBank/DDBJ databases">
        <authorList>
            <person name="Li T."/>
            <person name="Hu X."/>
            <person name="Zhang T."/>
            <person name="Song X."/>
            <person name="Zhang H."/>
            <person name="Dai N."/>
            <person name="Sheng W."/>
            <person name="Hou X."/>
            <person name="Wei L."/>
        </authorList>
    </citation>
    <scope>NUCLEOTIDE SEQUENCE</scope>
    <source>
        <strain evidence="9">G02</strain>
        <tissue evidence="9">Leaf</tissue>
    </source>
</reference>
<dbReference type="PANTHER" id="PTHR45838:SF4">
    <property type="entry name" value="HISTONE-LYSINE N-METHYLTRANSFERASE TRITHORAX"/>
    <property type="match status" value="1"/>
</dbReference>